<dbReference type="SUPFAM" id="SSF56436">
    <property type="entry name" value="C-type lectin-like"/>
    <property type="match status" value="1"/>
</dbReference>
<reference evidence="3" key="1">
    <citation type="submission" date="2025-08" db="UniProtKB">
        <authorList>
            <consortium name="Ensembl"/>
        </authorList>
    </citation>
    <scope>IDENTIFICATION</scope>
</reference>
<dbReference type="Ensembl" id="ENSCLMT00005049495.1">
    <property type="protein sequence ID" value="ENSCLMP00005047857.1"/>
    <property type="gene ID" value="ENSCLMG00005021916.1"/>
</dbReference>
<evidence type="ECO:0000313" key="3">
    <source>
        <dbReference type="Ensembl" id="ENSCLMP00005047857.1"/>
    </source>
</evidence>
<dbReference type="SMART" id="SM00034">
    <property type="entry name" value="CLECT"/>
    <property type="match status" value="1"/>
</dbReference>
<keyword evidence="1" id="KW-0732">Signal</keyword>
<dbReference type="AlphaFoldDB" id="A0A8C3AT90"/>
<reference evidence="3" key="2">
    <citation type="submission" date="2025-09" db="UniProtKB">
        <authorList>
            <consortium name="Ensembl"/>
        </authorList>
    </citation>
    <scope>IDENTIFICATION</scope>
</reference>
<dbReference type="InterPro" id="IPR050111">
    <property type="entry name" value="C-type_lectin/snaclec_domain"/>
</dbReference>
<dbReference type="PANTHER" id="PTHR22803">
    <property type="entry name" value="MANNOSE, PHOSPHOLIPASE, LECTIN RECEPTOR RELATED"/>
    <property type="match status" value="1"/>
</dbReference>
<feature type="chain" id="PRO_5034266591" description="C-type lectin domain-containing protein" evidence="1">
    <location>
        <begin position="19"/>
        <end position="136"/>
    </location>
</feature>
<dbReference type="Proteomes" id="UP000694565">
    <property type="component" value="Unplaced"/>
</dbReference>
<feature type="signal peptide" evidence="1">
    <location>
        <begin position="1"/>
        <end position="18"/>
    </location>
</feature>
<evidence type="ECO:0000256" key="1">
    <source>
        <dbReference type="SAM" id="SignalP"/>
    </source>
</evidence>
<dbReference type="InterPro" id="IPR016187">
    <property type="entry name" value="CTDL_fold"/>
</dbReference>
<dbReference type="Pfam" id="PF00059">
    <property type="entry name" value="Lectin_C"/>
    <property type="match status" value="1"/>
</dbReference>
<evidence type="ECO:0000259" key="2">
    <source>
        <dbReference type="PROSITE" id="PS50041"/>
    </source>
</evidence>
<feature type="domain" description="C-type lectin" evidence="2">
    <location>
        <begin position="30"/>
        <end position="119"/>
    </location>
</feature>
<dbReference type="Gene3D" id="3.10.100.10">
    <property type="entry name" value="Mannose-Binding Protein A, subunit A"/>
    <property type="match status" value="1"/>
</dbReference>
<evidence type="ECO:0000313" key="4">
    <source>
        <dbReference type="Proteomes" id="UP000694565"/>
    </source>
</evidence>
<sequence length="136" mass="15403">MLSFFLLVMSCSLHFQLGGWHTCIIHVQTLFTQCYKIVVGDKKWNDARKHCINQGGNLVSITNEREQGECFLSFLTISVSLLCLIKVTSLPVSGEWMWVDNSAVDYVNWKTGMPKSDSCPQLLKKFLMGRLASLLL</sequence>
<dbReference type="InterPro" id="IPR001304">
    <property type="entry name" value="C-type_lectin-like"/>
</dbReference>
<accession>A0A8C3AT90</accession>
<keyword evidence="4" id="KW-1185">Reference proteome</keyword>
<protein>
    <recommendedName>
        <fullName evidence="2">C-type lectin domain-containing protein</fullName>
    </recommendedName>
</protein>
<dbReference type="PROSITE" id="PS50041">
    <property type="entry name" value="C_TYPE_LECTIN_2"/>
    <property type="match status" value="1"/>
</dbReference>
<organism evidence="3 4">
    <name type="scientific">Cyclopterus lumpus</name>
    <name type="common">Lumpsucker</name>
    <dbReference type="NCBI Taxonomy" id="8103"/>
    <lineage>
        <taxon>Eukaryota</taxon>
        <taxon>Metazoa</taxon>
        <taxon>Chordata</taxon>
        <taxon>Craniata</taxon>
        <taxon>Vertebrata</taxon>
        <taxon>Euteleostomi</taxon>
        <taxon>Actinopterygii</taxon>
        <taxon>Neopterygii</taxon>
        <taxon>Teleostei</taxon>
        <taxon>Neoteleostei</taxon>
        <taxon>Acanthomorphata</taxon>
        <taxon>Eupercaria</taxon>
        <taxon>Perciformes</taxon>
        <taxon>Cottioidei</taxon>
        <taxon>Cottales</taxon>
        <taxon>Cyclopteridae</taxon>
        <taxon>Cyclopterus</taxon>
    </lineage>
</organism>
<dbReference type="InterPro" id="IPR016186">
    <property type="entry name" value="C-type_lectin-like/link_sf"/>
</dbReference>
<proteinExistence type="predicted"/>
<name>A0A8C3AT90_CYCLU</name>
<dbReference type="CDD" id="cd00037">
    <property type="entry name" value="CLECT"/>
    <property type="match status" value="1"/>
</dbReference>